<comment type="catalytic activity">
    <reaction evidence="9 10">
        <text>L-glutamyl-tRNA(Gln) + L-glutamine + ATP + H2O = L-glutaminyl-tRNA(Gln) + L-glutamate + ADP + phosphate + H(+)</text>
        <dbReference type="Rhea" id="RHEA:17521"/>
        <dbReference type="Rhea" id="RHEA-COMP:9681"/>
        <dbReference type="Rhea" id="RHEA-COMP:9684"/>
        <dbReference type="ChEBI" id="CHEBI:15377"/>
        <dbReference type="ChEBI" id="CHEBI:15378"/>
        <dbReference type="ChEBI" id="CHEBI:29985"/>
        <dbReference type="ChEBI" id="CHEBI:30616"/>
        <dbReference type="ChEBI" id="CHEBI:43474"/>
        <dbReference type="ChEBI" id="CHEBI:58359"/>
        <dbReference type="ChEBI" id="CHEBI:78520"/>
        <dbReference type="ChEBI" id="CHEBI:78521"/>
        <dbReference type="ChEBI" id="CHEBI:456216"/>
    </reaction>
</comment>
<comment type="function">
    <text evidence="7 10">Allows the formation of correctly charged Asn-tRNA(Asn) or Gln-tRNA(Gln) through the transamidation of misacylated Asp-tRNA(Asn) or Glu-tRNA(Gln) in organisms which lack either or both of asparaginyl-tRNA or glutaminyl-tRNA synthetases. The reaction takes place in the presence of glutamine and ATP through an activated phospho-Asp-tRNA(Asn) or phospho-Glu-tRNA(Gln).</text>
</comment>
<dbReference type="GO" id="GO:0006412">
    <property type="term" value="P:translation"/>
    <property type="evidence" value="ECO:0007669"/>
    <property type="project" value="UniProtKB-UniRule"/>
</dbReference>
<keyword evidence="6 10" id="KW-0648">Protein biosynthesis</keyword>
<dbReference type="InterPro" id="IPR017959">
    <property type="entry name" value="Asn/Gln-tRNA_amidoTrfase_suB/E"/>
</dbReference>
<evidence type="ECO:0000256" key="1">
    <source>
        <dbReference type="ARBA" id="ARBA00005306"/>
    </source>
</evidence>
<dbReference type="Gene3D" id="1.10.150.380">
    <property type="entry name" value="GatB domain, N-terminal subdomain"/>
    <property type="match status" value="1"/>
</dbReference>
<dbReference type="HAMAP" id="MF_00121">
    <property type="entry name" value="GatB"/>
    <property type="match status" value="1"/>
</dbReference>
<evidence type="ECO:0000259" key="11">
    <source>
        <dbReference type="SMART" id="SM00845"/>
    </source>
</evidence>
<dbReference type="PROSITE" id="PS01234">
    <property type="entry name" value="GATB"/>
    <property type="match status" value="1"/>
</dbReference>
<reference evidence="13" key="1">
    <citation type="submission" date="2017-09" db="EMBL/GenBank/DDBJ databases">
        <title>Depth-based differentiation of microbial function through sediment-hosted aquifers and enrichment of novel symbionts in the deep terrestrial subsurface.</title>
        <authorList>
            <person name="Probst A.J."/>
            <person name="Ladd B."/>
            <person name="Jarett J.K."/>
            <person name="Geller-Mcgrath D.E."/>
            <person name="Sieber C.M.K."/>
            <person name="Emerson J.B."/>
            <person name="Anantharaman K."/>
            <person name="Thomas B.C."/>
            <person name="Malmstrom R."/>
            <person name="Stieglmeier M."/>
            <person name="Klingl A."/>
            <person name="Woyke T."/>
            <person name="Ryan C.M."/>
            <person name="Banfield J.F."/>
        </authorList>
    </citation>
    <scope>NUCLEOTIDE SEQUENCE [LARGE SCALE GENOMIC DNA]</scope>
</reference>
<dbReference type="PANTHER" id="PTHR11659">
    <property type="entry name" value="GLUTAMYL-TRNA GLN AMIDOTRANSFERASE SUBUNIT B MITOCHONDRIAL AND PROKARYOTIC PET112-RELATED"/>
    <property type="match status" value="1"/>
</dbReference>
<evidence type="ECO:0000256" key="8">
    <source>
        <dbReference type="ARBA" id="ARBA00047380"/>
    </source>
</evidence>
<dbReference type="Gene3D" id="1.10.10.410">
    <property type="match status" value="1"/>
</dbReference>
<protein>
    <recommendedName>
        <fullName evidence="10">Aspartyl/glutamyl-tRNA(Asn/Gln) amidotransferase subunit B</fullName>
        <shortName evidence="10">Asp/Glu-ADT subunit B</shortName>
        <ecNumber evidence="10">6.3.5.-</ecNumber>
    </recommendedName>
</protein>
<evidence type="ECO:0000256" key="3">
    <source>
        <dbReference type="ARBA" id="ARBA00022598"/>
    </source>
</evidence>
<keyword evidence="4 10" id="KW-0547">Nucleotide-binding</keyword>
<dbReference type="NCBIfam" id="NF004014">
    <property type="entry name" value="PRK05477.1-4"/>
    <property type="match status" value="1"/>
</dbReference>
<dbReference type="InterPro" id="IPR006075">
    <property type="entry name" value="Asn/Gln-tRNA_Trfase_suB/E_cat"/>
</dbReference>
<sequence>MATYVPVIGLEIHAELDTKTKMFCDCKNDPDEEHPNINVCPICLAHPGAMPTANKKAIESVIKVGMALQGDIPAVSKFDRKNYFYPDLPKAYQISQYDQPLVFGGVLKGVRLRRVHLEEDTGALTHENSKLQALNSKSDSSLVNFNRAGVPLMELVTEPDIRNADDAVAFAKELQLILRYLSVSYADMDRGQMRVEANVSLGKIHDGELVFGTKVEVKNINSFRAVHDAIEYELQRQRMVLEEGGEVKHETRGWNESSRETVSQRTKEEAHDYRYFPEPDLPPLDLSRFPLNDIKLSIPELPAQKRIRFAKEFDLSEPQADLLVSDPRLASHFEDSVSELMSEDNQNLAQEIKLLFNYLTSDLRGLMIENGIKFEELKITPENFADLVELISHNTVSSRSAKDILRSMMQTGADPHTVLKEQDLHQISDEEALLDVVRRVIETNVSAVSDFKNGKENALQFLVGKAMAELKGKGNPEVLQRMIRERT</sequence>
<dbReference type="FunFam" id="1.10.10.410:FF:000001">
    <property type="entry name" value="Aspartyl/glutamyl-tRNA(Asn/Gln) amidotransferase subunit B"/>
    <property type="match status" value="1"/>
</dbReference>
<dbReference type="GO" id="GO:0005524">
    <property type="term" value="F:ATP binding"/>
    <property type="evidence" value="ECO:0007669"/>
    <property type="project" value="UniProtKB-KW"/>
</dbReference>
<dbReference type="InterPro" id="IPR018027">
    <property type="entry name" value="Asn/Gln_amidotransferase"/>
</dbReference>
<organism evidence="12 13">
    <name type="scientific">Candidatus Harrisonbacteria bacterium CG10_big_fil_rev_8_21_14_0_10_40_38</name>
    <dbReference type="NCBI Taxonomy" id="1974583"/>
    <lineage>
        <taxon>Bacteria</taxon>
        <taxon>Candidatus Harrisoniibacteriota</taxon>
    </lineage>
</organism>
<comment type="subunit">
    <text evidence="2 10">Heterotrimer of A, B and C subunits.</text>
</comment>
<comment type="catalytic activity">
    <reaction evidence="8 10">
        <text>L-aspartyl-tRNA(Asn) + L-glutamine + ATP + H2O = L-asparaginyl-tRNA(Asn) + L-glutamate + ADP + phosphate + 2 H(+)</text>
        <dbReference type="Rhea" id="RHEA:14513"/>
        <dbReference type="Rhea" id="RHEA-COMP:9674"/>
        <dbReference type="Rhea" id="RHEA-COMP:9677"/>
        <dbReference type="ChEBI" id="CHEBI:15377"/>
        <dbReference type="ChEBI" id="CHEBI:15378"/>
        <dbReference type="ChEBI" id="CHEBI:29985"/>
        <dbReference type="ChEBI" id="CHEBI:30616"/>
        <dbReference type="ChEBI" id="CHEBI:43474"/>
        <dbReference type="ChEBI" id="CHEBI:58359"/>
        <dbReference type="ChEBI" id="CHEBI:78515"/>
        <dbReference type="ChEBI" id="CHEBI:78516"/>
        <dbReference type="ChEBI" id="CHEBI:456216"/>
    </reaction>
</comment>
<dbReference type="GO" id="GO:0016740">
    <property type="term" value="F:transferase activity"/>
    <property type="evidence" value="ECO:0007669"/>
    <property type="project" value="UniProtKB-KW"/>
</dbReference>
<comment type="caution">
    <text evidence="12">The sequence shown here is derived from an EMBL/GenBank/DDBJ whole genome shotgun (WGS) entry which is preliminary data.</text>
</comment>
<evidence type="ECO:0000256" key="9">
    <source>
        <dbReference type="ARBA" id="ARBA00047913"/>
    </source>
</evidence>
<evidence type="ECO:0000313" key="12">
    <source>
        <dbReference type="EMBL" id="PIR89549.1"/>
    </source>
</evidence>
<dbReference type="EMBL" id="PFAZ01000001">
    <property type="protein sequence ID" value="PIR89549.1"/>
    <property type="molecule type" value="Genomic_DNA"/>
</dbReference>
<dbReference type="InterPro" id="IPR042114">
    <property type="entry name" value="GatB_C_1"/>
</dbReference>
<dbReference type="Pfam" id="PF02637">
    <property type="entry name" value="GatB_Yqey"/>
    <property type="match status" value="1"/>
</dbReference>
<dbReference type="InterPro" id="IPR023168">
    <property type="entry name" value="GatB_Yqey_C_2"/>
</dbReference>
<keyword evidence="12" id="KW-0808">Transferase</keyword>
<gene>
    <name evidence="10" type="primary">gatB</name>
    <name evidence="12" type="ORF">COU07_01465</name>
</gene>
<dbReference type="InterPro" id="IPR014746">
    <property type="entry name" value="Gln_synth/guanido_kin_cat_dom"/>
</dbReference>
<evidence type="ECO:0000256" key="2">
    <source>
        <dbReference type="ARBA" id="ARBA00011123"/>
    </source>
</evidence>
<comment type="similarity">
    <text evidence="1 10">Belongs to the GatB/GatE family. GatB subfamily.</text>
</comment>
<dbReference type="NCBIfam" id="TIGR00133">
    <property type="entry name" value="gatB"/>
    <property type="match status" value="1"/>
</dbReference>
<dbReference type="GO" id="GO:0050566">
    <property type="term" value="F:asparaginyl-tRNA synthase (glutamine-hydrolyzing) activity"/>
    <property type="evidence" value="ECO:0007669"/>
    <property type="project" value="RHEA"/>
</dbReference>
<dbReference type="EC" id="6.3.5.-" evidence="10"/>
<feature type="domain" description="Asn/Gln amidotransferase" evidence="11">
    <location>
        <begin position="331"/>
        <end position="487"/>
    </location>
</feature>
<dbReference type="AlphaFoldDB" id="A0A2H0UT06"/>
<evidence type="ECO:0000256" key="10">
    <source>
        <dbReference type="HAMAP-Rule" id="MF_00121"/>
    </source>
</evidence>
<evidence type="ECO:0000256" key="7">
    <source>
        <dbReference type="ARBA" id="ARBA00024799"/>
    </source>
</evidence>
<dbReference type="GO" id="GO:0050567">
    <property type="term" value="F:glutaminyl-tRNA synthase (glutamine-hydrolyzing) activity"/>
    <property type="evidence" value="ECO:0007669"/>
    <property type="project" value="UniProtKB-UniRule"/>
</dbReference>
<keyword evidence="5 10" id="KW-0067">ATP-binding</keyword>
<name>A0A2H0UT06_9BACT</name>
<keyword evidence="3 10" id="KW-0436">Ligase</keyword>
<evidence type="ECO:0000313" key="13">
    <source>
        <dbReference type="Proteomes" id="UP000231157"/>
    </source>
</evidence>
<dbReference type="Pfam" id="PF02934">
    <property type="entry name" value="GatB_N"/>
    <property type="match status" value="1"/>
</dbReference>
<dbReference type="Proteomes" id="UP000231157">
    <property type="component" value="Unassembled WGS sequence"/>
</dbReference>
<dbReference type="InterPro" id="IPR004413">
    <property type="entry name" value="GatB"/>
</dbReference>
<dbReference type="SMART" id="SM00845">
    <property type="entry name" value="GatB_Yqey"/>
    <property type="match status" value="1"/>
</dbReference>
<dbReference type="SUPFAM" id="SSF89095">
    <property type="entry name" value="GatB/YqeY motif"/>
    <property type="match status" value="1"/>
</dbReference>
<dbReference type="InterPro" id="IPR003789">
    <property type="entry name" value="Asn/Gln_tRNA_amidoTrase-B-like"/>
</dbReference>
<proteinExistence type="inferred from homology"/>
<dbReference type="InterPro" id="IPR017958">
    <property type="entry name" value="Gln-tRNA_amidoTrfase_suB_CS"/>
</dbReference>
<accession>A0A2H0UT06</accession>
<dbReference type="SUPFAM" id="SSF55931">
    <property type="entry name" value="Glutamine synthetase/guanido kinase"/>
    <property type="match status" value="1"/>
</dbReference>
<evidence type="ECO:0000256" key="5">
    <source>
        <dbReference type="ARBA" id="ARBA00022840"/>
    </source>
</evidence>
<evidence type="ECO:0000256" key="6">
    <source>
        <dbReference type="ARBA" id="ARBA00022917"/>
    </source>
</evidence>
<evidence type="ECO:0000256" key="4">
    <source>
        <dbReference type="ARBA" id="ARBA00022741"/>
    </source>
</evidence>
<dbReference type="NCBIfam" id="NF004012">
    <property type="entry name" value="PRK05477.1-2"/>
    <property type="match status" value="1"/>
</dbReference>